<evidence type="ECO:0000256" key="7">
    <source>
        <dbReference type="SAM" id="Phobius"/>
    </source>
</evidence>
<name>A0A7K1RKR6_AGRVI</name>
<dbReference type="PANTHER" id="PTHR30509:SF9">
    <property type="entry name" value="MULTIDRUG RESISTANCE PROTEIN MDTO"/>
    <property type="match status" value="1"/>
</dbReference>
<reference evidence="9 10" key="1">
    <citation type="submission" date="2019-12" db="EMBL/GenBank/DDBJ databases">
        <title>Whole-genome sequencing of Allorhizobium vitis.</title>
        <authorList>
            <person name="Gan H.M."/>
            <person name="Szegedi E."/>
            <person name="Burr T."/>
            <person name="Savka M.A."/>
        </authorList>
    </citation>
    <scope>NUCLEOTIDE SEQUENCE [LARGE SCALE GENOMIC DNA]</scope>
    <source>
        <strain evidence="9 10">CG415</strain>
    </source>
</reference>
<evidence type="ECO:0000256" key="1">
    <source>
        <dbReference type="ARBA" id="ARBA00004651"/>
    </source>
</evidence>
<evidence type="ECO:0000256" key="6">
    <source>
        <dbReference type="ARBA" id="ARBA00043993"/>
    </source>
</evidence>
<sequence>MKTVLGLAMTSETETPRRPSGHWVRRIARWLELRAIGLTPEHLDIIDGLRSAFIVGVPVLIVAAGQSQFGWSIFAAFWTCLADTGGEKRFQRRMLMTFALLGSLTAFLASWLAGFGSIAGLAAGSILVGLTALLPLRWPVVPLVATLLGVVGVVAAGYPHTAPQAALLACSFLAGSAWATLVLTVLWPTDAWHQARRAISAVYARLADMTLELDTISQPAATQVWTFKSSQHRRAVRNAMERARSHLARAARPSEQSDKTALHVALLAADDIFHALLALDHLRSSERQADIGKLCAEVIRPSLIAAAQNLTLHTEPMAELQNRLSVLEQSVSDRHDAVAGAVRSIATALQWKAAPDVIETAGTEQDALDKMMQARQRQHFLRGAIRSAVGVTVVTVVAHLLALNYPYWAAMAVVVVLQPDRRMSWSRALERIVGSVVGSALALALLTGIPASGLLTAIIISLAAATIALRSVSYTLFVTVLTMLFVLTTDMLHPGAGIASARMLDNIIGSLAAIIVTFLVWPDKAPSMSELAAQALEANRAYRDAAERGDAAQIALTRRAAGIASTEAEIAFHAPDRYLGKTPPAADVETLAKARQLAGEAAVLWHSR</sequence>
<dbReference type="Proteomes" id="UP000440716">
    <property type="component" value="Unassembled WGS sequence"/>
</dbReference>
<dbReference type="Pfam" id="PF13515">
    <property type="entry name" value="FUSC_2"/>
    <property type="match status" value="1"/>
</dbReference>
<keyword evidence="5 7" id="KW-0472">Membrane</keyword>
<feature type="transmembrane region" description="Helical" evidence="7">
    <location>
        <begin position="143"/>
        <end position="160"/>
    </location>
</feature>
<evidence type="ECO:0000256" key="3">
    <source>
        <dbReference type="ARBA" id="ARBA00022692"/>
    </source>
</evidence>
<dbReference type="PANTHER" id="PTHR30509">
    <property type="entry name" value="P-HYDROXYBENZOIC ACID EFFLUX PUMP SUBUNIT-RELATED"/>
    <property type="match status" value="1"/>
</dbReference>
<keyword evidence="3 7" id="KW-0812">Transmembrane</keyword>
<protein>
    <submittedName>
        <fullName evidence="9">FUSC family protein</fullName>
    </submittedName>
</protein>
<feature type="transmembrane region" description="Helical" evidence="7">
    <location>
        <begin position="471"/>
        <end position="492"/>
    </location>
</feature>
<evidence type="ECO:0000256" key="4">
    <source>
        <dbReference type="ARBA" id="ARBA00022989"/>
    </source>
</evidence>
<comment type="caution">
    <text evidence="9">The sequence shown here is derived from an EMBL/GenBank/DDBJ whole genome shotgun (WGS) entry which is preliminary data.</text>
</comment>
<organism evidence="9 10">
    <name type="scientific">Agrobacterium vitis</name>
    <name type="common">Rhizobium vitis</name>
    <dbReference type="NCBI Taxonomy" id="373"/>
    <lineage>
        <taxon>Bacteria</taxon>
        <taxon>Pseudomonadati</taxon>
        <taxon>Pseudomonadota</taxon>
        <taxon>Alphaproteobacteria</taxon>
        <taxon>Hyphomicrobiales</taxon>
        <taxon>Rhizobiaceae</taxon>
        <taxon>Rhizobium/Agrobacterium group</taxon>
        <taxon>Agrobacterium</taxon>
    </lineage>
</organism>
<evidence type="ECO:0000313" key="10">
    <source>
        <dbReference type="Proteomes" id="UP000440716"/>
    </source>
</evidence>
<dbReference type="AlphaFoldDB" id="A0A7K1RKR6"/>
<keyword evidence="4 7" id="KW-1133">Transmembrane helix</keyword>
<proteinExistence type="inferred from homology"/>
<comment type="similarity">
    <text evidence="6">Belongs to the YccS/YhfK family.</text>
</comment>
<feature type="transmembrane region" description="Helical" evidence="7">
    <location>
        <begin position="52"/>
        <end position="82"/>
    </location>
</feature>
<evidence type="ECO:0000259" key="8">
    <source>
        <dbReference type="Pfam" id="PF13515"/>
    </source>
</evidence>
<accession>A0A7K1RKR6</accession>
<gene>
    <name evidence="9" type="ORF">GOZ88_21035</name>
</gene>
<evidence type="ECO:0000313" key="9">
    <source>
        <dbReference type="EMBL" id="MVA58595.1"/>
    </source>
</evidence>
<dbReference type="GO" id="GO:0005886">
    <property type="term" value="C:plasma membrane"/>
    <property type="evidence" value="ECO:0007669"/>
    <property type="project" value="UniProtKB-SubCell"/>
</dbReference>
<feature type="transmembrane region" description="Helical" evidence="7">
    <location>
        <begin position="504"/>
        <end position="521"/>
    </location>
</feature>
<evidence type="ECO:0000256" key="2">
    <source>
        <dbReference type="ARBA" id="ARBA00022475"/>
    </source>
</evidence>
<feature type="transmembrane region" description="Helical" evidence="7">
    <location>
        <begin position="380"/>
        <end position="399"/>
    </location>
</feature>
<dbReference type="InterPro" id="IPR049453">
    <property type="entry name" value="Memb_transporter_dom"/>
</dbReference>
<feature type="transmembrane region" description="Helical" evidence="7">
    <location>
        <begin position="166"/>
        <end position="187"/>
    </location>
</feature>
<dbReference type="RefSeq" id="WP_156592373.1">
    <property type="nucleotide sequence ID" value="NZ_WPHU01000009.1"/>
</dbReference>
<evidence type="ECO:0000256" key="5">
    <source>
        <dbReference type="ARBA" id="ARBA00023136"/>
    </source>
</evidence>
<dbReference type="EMBL" id="WPHU01000009">
    <property type="protein sequence ID" value="MVA58595.1"/>
    <property type="molecule type" value="Genomic_DNA"/>
</dbReference>
<keyword evidence="2" id="KW-1003">Cell membrane</keyword>
<feature type="transmembrane region" description="Helical" evidence="7">
    <location>
        <begin position="432"/>
        <end position="465"/>
    </location>
</feature>
<feature type="domain" description="Integral membrane bound transporter" evidence="8">
    <location>
        <begin position="394"/>
        <end position="516"/>
    </location>
</feature>
<comment type="subcellular location">
    <subcellularLocation>
        <location evidence="1">Cell membrane</location>
        <topology evidence="1">Multi-pass membrane protein</topology>
    </subcellularLocation>
</comment>